<dbReference type="PANTHER" id="PTHR34980:SF2">
    <property type="entry name" value="INNER MEMBRANE PROTEIN YHAH-RELATED"/>
    <property type="match status" value="1"/>
</dbReference>
<gene>
    <name evidence="3" type="ORF">KCG44_12940</name>
</gene>
<dbReference type="Pfam" id="PF05656">
    <property type="entry name" value="DUF805"/>
    <property type="match status" value="1"/>
</dbReference>
<feature type="region of interest" description="Disordered" evidence="1">
    <location>
        <begin position="111"/>
        <end position="130"/>
    </location>
</feature>
<dbReference type="InterPro" id="IPR008523">
    <property type="entry name" value="DUF805"/>
</dbReference>
<dbReference type="EMBL" id="JAGSPA010000004">
    <property type="protein sequence ID" value="MBV7257692.1"/>
    <property type="molecule type" value="Genomic_DNA"/>
</dbReference>
<protein>
    <submittedName>
        <fullName evidence="3">DUF805 domain-containing protein</fullName>
    </submittedName>
</protein>
<feature type="transmembrane region" description="Helical" evidence="2">
    <location>
        <begin position="23"/>
        <end position="44"/>
    </location>
</feature>
<evidence type="ECO:0000313" key="3">
    <source>
        <dbReference type="EMBL" id="MBV7257692.1"/>
    </source>
</evidence>
<organism evidence="3 4">
    <name type="scientific">Pacificimonas pallii</name>
    <dbReference type="NCBI Taxonomy" id="2827236"/>
    <lineage>
        <taxon>Bacteria</taxon>
        <taxon>Pseudomonadati</taxon>
        <taxon>Pseudomonadota</taxon>
        <taxon>Alphaproteobacteria</taxon>
        <taxon>Sphingomonadales</taxon>
        <taxon>Sphingosinicellaceae</taxon>
        <taxon>Pacificimonas</taxon>
    </lineage>
</organism>
<evidence type="ECO:0000256" key="1">
    <source>
        <dbReference type="SAM" id="MobiDB-lite"/>
    </source>
</evidence>
<proteinExistence type="predicted"/>
<evidence type="ECO:0000256" key="2">
    <source>
        <dbReference type="SAM" id="Phobius"/>
    </source>
</evidence>
<feature type="transmembrane region" description="Helical" evidence="2">
    <location>
        <begin position="50"/>
        <end position="71"/>
    </location>
</feature>
<dbReference type="Proteomes" id="UP000722336">
    <property type="component" value="Unassembled WGS sequence"/>
</dbReference>
<keyword evidence="2" id="KW-0472">Membrane</keyword>
<comment type="caution">
    <text evidence="3">The sequence shown here is derived from an EMBL/GenBank/DDBJ whole genome shotgun (WGS) entry which is preliminary data.</text>
</comment>
<name>A0ABS6SH04_9SPHN</name>
<keyword evidence="2" id="KW-0812">Transmembrane</keyword>
<accession>A0ABS6SH04</accession>
<keyword evidence="2" id="KW-1133">Transmembrane helix</keyword>
<keyword evidence="4" id="KW-1185">Reference proteome</keyword>
<reference evidence="3 4" key="1">
    <citation type="submission" date="2021-04" db="EMBL/GenBank/DDBJ databases">
        <authorList>
            <person name="Pira H."/>
            <person name="Risdian C."/>
            <person name="Wink J."/>
        </authorList>
    </citation>
    <scope>NUCLEOTIDE SEQUENCE [LARGE SCALE GENOMIC DNA]</scope>
    <source>
        <strain evidence="3 4">WHA3</strain>
    </source>
</reference>
<dbReference type="PANTHER" id="PTHR34980">
    <property type="entry name" value="INNER MEMBRANE PROTEIN-RELATED-RELATED"/>
    <property type="match status" value="1"/>
</dbReference>
<sequence length="130" mass="14508">MEWMLMPLKRYADFNGRSRRKEYWMFLLGYIVVYVVLGLLTGGFGTDPNVVGSMLLLIFSLGLLIPSLAVGVRRLHDLDKSGWFLLIGIIPIIGSLILLYFFVQDGTPGPNKYGPNPKGPDNEALQDAFS</sequence>
<evidence type="ECO:0000313" key="4">
    <source>
        <dbReference type="Proteomes" id="UP000722336"/>
    </source>
</evidence>
<feature type="transmembrane region" description="Helical" evidence="2">
    <location>
        <begin position="83"/>
        <end position="103"/>
    </location>
</feature>